<evidence type="ECO:0000256" key="2">
    <source>
        <dbReference type="ARBA" id="ARBA00022490"/>
    </source>
</evidence>
<dbReference type="SUPFAM" id="SSF88697">
    <property type="entry name" value="PUA domain-like"/>
    <property type="match status" value="1"/>
</dbReference>
<reference evidence="10 11" key="1">
    <citation type="submission" date="2022-02" db="EMBL/GenBank/DDBJ databases">
        <title>Mesosutterella porci, a novel member of the family Sutterellaceae from pig feces.</title>
        <authorList>
            <person name="Wylensek D."/>
            <person name="Clavel T."/>
        </authorList>
    </citation>
    <scope>NUCLEOTIDE SEQUENCE [LARGE SCALE GENOMIC DNA]</scope>
    <source>
        <strain evidence="11">oilRF-744-wt-GAM-9</strain>
    </source>
</reference>
<protein>
    <submittedName>
        <fullName evidence="10">Class I SAM-dependent rRNA methyltransferase</fullName>
    </submittedName>
</protein>
<keyword evidence="11" id="KW-1185">Reference proteome</keyword>
<dbReference type="InterPro" id="IPR041532">
    <property type="entry name" value="RlmI-like_PUA"/>
</dbReference>
<dbReference type="PANTHER" id="PTHR42873:SF1">
    <property type="entry name" value="S-ADENOSYLMETHIONINE-DEPENDENT METHYLTRANSFERASE DOMAIN-CONTAINING PROTEIN"/>
    <property type="match status" value="1"/>
</dbReference>
<evidence type="ECO:0000256" key="7">
    <source>
        <dbReference type="ARBA" id="ARBA00022884"/>
    </source>
</evidence>
<dbReference type="CDD" id="cd11572">
    <property type="entry name" value="RlmI_M_like"/>
    <property type="match status" value="1"/>
</dbReference>
<dbReference type="InterPro" id="IPR002478">
    <property type="entry name" value="PUA"/>
</dbReference>
<comment type="similarity">
    <text evidence="8">Belongs to the methyltransferase superfamily. RlmI family.</text>
</comment>
<dbReference type="InterPro" id="IPR019614">
    <property type="entry name" value="SAM-dep_methyl-trfase"/>
</dbReference>
<evidence type="ECO:0000256" key="8">
    <source>
        <dbReference type="ARBA" id="ARBA00038091"/>
    </source>
</evidence>
<keyword evidence="3" id="KW-0698">rRNA processing</keyword>
<dbReference type="Gene3D" id="3.40.50.150">
    <property type="entry name" value="Vaccinia Virus protein VP39"/>
    <property type="match status" value="1"/>
</dbReference>
<dbReference type="Proteomes" id="UP001297600">
    <property type="component" value="Unassembled WGS sequence"/>
</dbReference>
<dbReference type="InterPro" id="IPR036974">
    <property type="entry name" value="PUA_sf"/>
</dbReference>
<evidence type="ECO:0000259" key="9">
    <source>
        <dbReference type="SMART" id="SM00359"/>
    </source>
</evidence>
<evidence type="ECO:0000313" key="11">
    <source>
        <dbReference type="Proteomes" id="UP001297600"/>
    </source>
</evidence>
<keyword evidence="5" id="KW-0808">Transferase</keyword>
<dbReference type="Gene3D" id="2.30.130.10">
    <property type="entry name" value="PUA domain"/>
    <property type="match status" value="1"/>
</dbReference>
<dbReference type="CDD" id="cd21153">
    <property type="entry name" value="PUA_RlmI"/>
    <property type="match status" value="1"/>
</dbReference>
<dbReference type="PANTHER" id="PTHR42873">
    <property type="entry name" value="RIBOSOMAL RNA LARGE SUBUNIT METHYLTRANSFERASE"/>
    <property type="match status" value="1"/>
</dbReference>
<comment type="caution">
    <text evidence="10">The sequence shown here is derived from an EMBL/GenBank/DDBJ whole genome shotgun (WGS) entry which is preliminary data.</text>
</comment>
<comment type="subcellular location">
    <subcellularLocation>
        <location evidence="1">Cytoplasm</location>
    </subcellularLocation>
</comment>
<evidence type="ECO:0000256" key="5">
    <source>
        <dbReference type="ARBA" id="ARBA00022679"/>
    </source>
</evidence>
<dbReference type="InterPro" id="IPR029063">
    <property type="entry name" value="SAM-dependent_MTases_sf"/>
</dbReference>
<name>A0ABS9MP90_9BURK</name>
<dbReference type="EMBL" id="JAKNCT010000002">
    <property type="protein sequence ID" value="MCG5030202.1"/>
    <property type="molecule type" value="Genomic_DNA"/>
</dbReference>
<keyword evidence="6" id="KW-0949">S-adenosyl-L-methionine</keyword>
<keyword evidence="2" id="KW-0963">Cytoplasm</keyword>
<evidence type="ECO:0000256" key="3">
    <source>
        <dbReference type="ARBA" id="ARBA00022552"/>
    </source>
</evidence>
<organism evidence="10 11">
    <name type="scientific">Mesosutterella porci</name>
    <dbReference type="NCBI Taxonomy" id="2915351"/>
    <lineage>
        <taxon>Bacteria</taxon>
        <taxon>Pseudomonadati</taxon>
        <taxon>Pseudomonadota</taxon>
        <taxon>Betaproteobacteria</taxon>
        <taxon>Burkholderiales</taxon>
        <taxon>Sutterellaceae</taxon>
        <taxon>Mesosutterella</taxon>
    </lineage>
</organism>
<dbReference type="SUPFAM" id="SSF53335">
    <property type="entry name" value="S-adenosyl-L-methionine-dependent methyltransferases"/>
    <property type="match status" value="1"/>
</dbReference>
<evidence type="ECO:0000256" key="4">
    <source>
        <dbReference type="ARBA" id="ARBA00022603"/>
    </source>
</evidence>
<evidence type="ECO:0000313" key="10">
    <source>
        <dbReference type="EMBL" id="MCG5030202.1"/>
    </source>
</evidence>
<dbReference type="GO" id="GO:0008168">
    <property type="term" value="F:methyltransferase activity"/>
    <property type="evidence" value="ECO:0007669"/>
    <property type="project" value="UniProtKB-KW"/>
</dbReference>
<evidence type="ECO:0000256" key="6">
    <source>
        <dbReference type="ARBA" id="ARBA00022691"/>
    </source>
</evidence>
<keyword evidence="4 10" id="KW-0489">Methyltransferase</keyword>
<sequence>MFEVVLKKGREKSLLKRHPWVYESAVARVSGEPRSGDLVRVTAHDSRFLAWASWSPSSAIRARCWSFRADDVIDERWFEQKLRAAVGARADLASRTTAVRLVFGEADQLPGLIVDRYGDYLVCEILSAGMESRRGKLAEMLMEITGCRGVYERSDSAVRLREGLPKRAGLLCGEEPPREITVTEDGVEYGVDVRIGHKTGFYIDQRENRLLAQRLAKNFREKNGRGLRALNCFCYTGGFSLALMKGGAESVTSVDSSGEALALARENADRNGFDGQSLSWVEADVFDFLRRERESGRRYDLIVLDPPKFASSHYHVERAARAYKDISLNGLKLLSPGGHLLTFSCSGAVSRELFQKIIAGAVQDAAVDAWLAGWLGAGADHPLLMTYPEGEYLKGLHLKLV</sequence>
<dbReference type="PROSITE" id="PS50890">
    <property type="entry name" value="PUA"/>
    <property type="match status" value="1"/>
</dbReference>
<feature type="domain" description="PUA" evidence="9">
    <location>
        <begin position="2"/>
        <end position="87"/>
    </location>
</feature>
<keyword evidence="7" id="KW-0694">RNA-binding</keyword>
<dbReference type="InterPro" id="IPR015947">
    <property type="entry name" value="PUA-like_sf"/>
</dbReference>
<proteinExistence type="inferred from homology"/>
<dbReference type="RefSeq" id="WP_237977858.1">
    <property type="nucleotide sequence ID" value="NZ_JAKNCT010000002.1"/>
</dbReference>
<accession>A0ABS9MP90</accession>
<dbReference type="Pfam" id="PF17785">
    <property type="entry name" value="PUA_3"/>
    <property type="match status" value="1"/>
</dbReference>
<dbReference type="Pfam" id="PF10672">
    <property type="entry name" value="Methyltrans_SAM"/>
    <property type="match status" value="1"/>
</dbReference>
<gene>
    <name evidence="10" type="ORF">MAF45_01860</name>
</gene>
<dbReference type="CDD" id="cd02440">
    <property type="entry name" value="AdoMet_MTases"/>
    <property type="match status" value="1"/>
</dbReference>
<dbReference type="SMART" id="SM00359">
    <property type="entry name" value="PUA"/>
    <property type="match status" value="1"/>
</dbReference>
<dbReference type="GO" id="GO:0032259">
    <property type="term" value="P:methylation"/>
    <property type="evidence" value="ECO:0007669"/>
    <property type="project" value="UniProtKB-KW"/>
</dbReference>
<evidence type="ECO:0000256" key="1">
    <source>
        <dbReference type="ARBA" id="ARBA00004496"/>
    </source>
</evidence>
<dbReference type="Gene3D" id="3.30.750.80">
    <property type="entry name" value="RNA methyltransferase domain (HRMD) like"/>
    <property type="match status" value="1"/>
</dbReference>